<keyword evidence="6 8" id="KW-1133">Transmembrane helix</keyword>
<keyword evidence="3" id="KW-0328">Glycosyltransferase</keyword>
<dbReference type="GO" id="GO:0010041">
    <property type="term" value="P:response to iron(III) ion"/>
    <property type="evidence" value="ECO:0007669"/>
    <property type="project" value="TreeGrafter"/>
</dbReference>
<keyword evidence="7 8" id="KW-0472">Membrane</keyword>
<evidence type="ECO:0000256" key="2">
    <source>
        <dbReference type="ARBA" id="ARBA00022475"/>
    </source>
</evidence>
<feature type="domain" description="Glycosyltransferase RgtA/B/C/D-like" evidence="9">
    <location>
        <begin position="68"/>
        <end position="205"/>
    </location>
</feature>
<evidence type="ECO:0000256" key="5">
    <source>
        <dbReference type="ARBA" id="ARBA00022692"/>
    </source>
</evidence>
<keyword evidence="4" id="KW-0808">Transferase</keyword>
<evidence type="ECO:0000313" key="11">
    <source>
        <dbReference type="Proteomes" id="UP000486534"/>
    </source>
</evidence>
<keyword evidence="5 8" id="KW-0812">Transmembrane</keyword>
<proteinExistence type="predicted"/>
<evidence type="ECO:0000256" key="4">
    <source>
        <dbReference type="ARBA" id="ARBA00022679"/>
    </source>
</evidence>
<feature type="transmembrane region" description="Helical" evidence="8">
    <location>
        <begin position="135"/>
        <end position="152"/>
    </location>
</feature>
<dbReference type="InterPro" id="IPR050297">
    <property type="entry name" value="LipidA_mod_glycosyltrf_83"/>
</dbReference>
<comment type="caution">
    <text evidence="10">The sequence shown here is derived from an EMBL/GenBank/DDBJ whole genome shotgun (WGS) entry which is preliminary data.</text>
</comment>
<feature type="transmembrane region" description="Helical" evidence="8">
    <location>
        <begin position="12"/>
        <end position="27"/>
    </location>
</feature>
<evidence type="ECO:0000259" key="9">
    <source>
        <dbReference type="Pfam" id="PF13231"/>
    </source>
</evidence>
<name>A0A7X1PV15_9PSED</name>
<dbReference type="Pfam" id="PF13231">
    <property type="entry name" value="PMT_2"/>
    <property type="match status" value="1"/>
</dbReference>
<organism evidence="10 11">
    <name type="scientific">Pseudomonas piscis</name>
    <dbReference type="NCBI Taxonomy" id="2614538"/>
    <lineage>
        <taxon>Bacteria</taxon>
        <taxon>Pseudomonadati</taxon>
        <taxon>Pseudomonadota</taxon>
        <taxon>Gammaproteobacteria</taxon>
        <taxon>Pseudomonadales</taxon>
        <taxon>Pseudomonadaceae</taxon>
        <taxon>Pseudomonas</taxon>
    </lineage>
</organism>
<dbReference type="PANTHER" id="PTHR33908:SF3">
    <property type="entry name" value="UNDECAPRENYL PHOSPHATE-ALPHA-4-AMINO-4-DEOXY-L-ARABINOSE ARABINOSYL TRANSFERASE"/>
    <property type="match status" value="1"/>
</dbReference>
<comment type="subcellular location">
    <subcellularLocation>
        <location evidence="1">Cell membrane</location>
        <topology evidence="1">Multi-pass membrane protein</topology>
    </subcellularLocation>
</comment>
<accession>A0A7X1PV15</accession>
<reference evidence="10 11" key="1">
    <citation type="submission" date="2019-10" db="EMBL/GenBank/DDBJ databases">
        <title>Pseudomonas dajingensis sp. nov., isolated from the profound head ulcers of farmed Murray cod (Maccullochella peelii peelii).</title>
        <authorList>
            <person name="Liu Y."/>
        </authorList>
    </citation>
    <scope>NUCLEOTIDE SEQUENCE [LARGE SCALE GENOMIC DNA]</scope>
    <source>
        <strain evidence="10 11">MC042</strain>
    </source>
</reference>
<gene>
    <name evidence="10" type="ORF">GDH07_30800</name>
</gene>
<feature type="transmembrane region" description="Helical" evidence="8">
    <location>
        <begin position="299"/>
        <end position="318"/>
    </location>
</feature>
<dbReference type="InterPro" id="IPR038731">
    <property type="entry name" value="RgtA/B/C-like"/>
</dbReference>
<feature type="transmembrane region" description="Helical" evidence="8">
    <location>
        <begin position="88"/>
        <end position="106"/>
    </location>
</feature>
<feature type="transmembrane region" description="Helical" evidence="8">
    <location>
        <begin position="269"/>
        <end position="287"/>
    </location>
</feature>
<evidence type="ECO:0000256" key="8">
    <source>
        <dbReference type="SAM" id="Phobius"/>
    </source>
</evidence>
<sequence>MVREKRFGAESWAVYLVALVLFTWGIWDEQPQGFDGRWAFFLQEMFRHGASLFPTTYGQPYPDYPGTATFLSYLFAQAFGAPNHLANILPTALASAGVLALLYRLLAPQRRTWALLSVLLTALTSQLLDKSRSVCLDQMISLLCLGAFYLLHSGEQQGSRWRQLAVLPLLVLAFAIRGPLGLVEVCGVICFYWLLGDARTPEARKAMFTRVVGYGIAGLVLLAGCWWLLMKLAYISGGDGFVQQVYGMQVRGRLDESGEPFYFYFQLSLYRYFPVVPLALATLWVLRRQWARRHVDAQLQLVLRLGACGLMILVGLSLPHFKRAYYILPMVPMFAAVAAYGLLNAKGWLARLGQGYQWLVALLPGLCIVVLFILRHSWHKHGYWPPVSMPLLVVIFALLQALALYHWRRTVADQGRRLVLLSGLALAAQWLLLVSVLDPAKDRQYDTRGFVSQVERLRAERPGPLVFFDLGQDTGAVRYMMNLDYDERPLFVMGDAADQLNRLPHGSWVIVARKERDKLRGTSLEQLQPVYEGRLNDNASLVFKLP</sequence>
<feature type="transmembrane region" description="Helical" evidence="8">
    <location>
        <begin position="324"/>
        <end position="343"/>
    </location>
</feature>
<evidence type="ECO:0000313" key="10">
    <source>
        <dbReference type="EMBL" id="MQA57715.1"/>
    </source>
</evidence>
<dbReference type="RefSeq" id="WP_152899747.1">
    <property type="nucleotide sequence ID" value="NZ_WHUV01000008.1"/>
</dbReference>
<feature type="transmembrane region" description="Helical" evidence="8">
    <location>
        <begin position="207"/>
        <end position="229"/>
    </location>
</feature>
<evidence type="ECO:0000256" key="1">
    <source>
        <dbReference type="ARBA" id="ARBA00004651"/>
    </source>
</evidence>
<dbReference type="GO" id="GO:0016763">
    <property type="term" value="F:pentosyltransferase activity"/>
    <property type="evidence" value="ECO:0007669"/>
    <property type="project" value="TreeGrafter"/>
</dbReference>
<keyword evidence="2" id="KW-1003">Cell membrane</keyword>
<protein>
    <recommendedName>
        <fullName evidence="9">Glycosyltransferase RgtA/B/C/D-like domain-containing protein</fullName>
    </recommendedName>
</protein>
<dbReference type="PANTHER" id="PTHR33908">
    <property type="entry name" value="MANNOSYLTRANSFERASE YKCB-RELATED"/>
    <property type="match status" value="1"/>
</dbReference>
<dbReference type="AlphaFoldDB" id="A0A7X1PV15"/>
<feature type="transmembrane region" description="Helical" evidence="8">
    <location>
        <begin position="164"/>
        <end position="195"/>
    </location>
</feature>
<feature type="transmembrane region" description="Helical" evidence="8">
    <location>
        <begin position="418"/>
        <end position="437"/>
    </location>
</feature>
<evidence type="ECO:0000256" key="3">
    <source>
        <dbReference type="ARBA" id="ARBA00022676"/>
    </source>
</evidence>
<dbReference type="GO" id="GO:0009103">
    <property type="term" value="P:lipopolysaccharide biosynthetic process"/>
    <property type="evidence" value="ECO:0007669"/>
    <property type="project" value="UniProtKB-ARBA"/>
</dbReference>
<evidence type="ECO:0000256" key="7">
    <source>
        <dbReference type="ARBA" id="ARBA00023136"/>
    </source>
</evidence>
<evidence type="ECO:0000256" key="6">
    <source>
        <dbReference type="ARBA" id="ARBA00022989"/>
    </source>
</evidence>
<feature type="transmembrane region" description="Helical" evidence="8">
    <location>
        <begin position="355"/>
        <end position="375"/>
    </location>
</feature>
<dbReference type="Proteomes" id="UP000486534">
    <property type="component" value="Unassembled WGS sequence"/>
</dbReference>
<feature type="transmembrane region" description="Helical" evidence="8">
    <location>
        <begin position="387"/>
        <end position="406"/>
    </location>
</feature>
<dbReference type="EMBL" id="WHUV01000008">
    <property type="protein sequence ID" value="MQA57715.1"/>
    <property type="molecule type" value="Genomic_DNA"/>
</dbReference>
<dbReference type="GO" id="GO:0005886">
    <property type="term" value="C:plasma membrane"/>
    <property type="evidence" value="ECO:0007669"/>
    <property type="project" value="UniProtKB-SubCell"/>
</dbReference>